<evidence type="ECO:0008006" key="5">
    <source>
        <dbReference type="Google" id="ProtNLM"/>
    </source>
</evidence>
<evidence type="ECO:0000256" key="2">
    <source>
        <dbReference type="SAM" id="Phobius"/>
    </source>
</evidence>
<accession>A0A7X9LFC8</accession>
<name>A0A7X9LFC8_STRRT</name>
<dbReference type="EMBL" id="JABASA010000031">
    <property type="protein sequence ID" value="NMD49969.1"/>
    <property type="molecule type" value="Genomic_DNA"/>
</dbReference>
<feature type="region of interest" description="Disordered" evidence="1">
    <location>
        <begin position="189"/>
        <end position="210"/>
    </location>
</feature>
<feature type="compositionally biased region" description="Polar residues" evidence="1">
    <location>
        <begin position="198"/>
        <end position="210"/>
    </location>
</feature>
<feature type="transmembrane region" description="Helical" evidence="2">
    <location>
        <begin position="12"/>
        <end position="32"/>
    </location>
</feature>
<evidence type="ECO:0000313" key="3">
    <source>
        <dbReference type="EMBL" id="NMD49969.1"/>
    </source>
</evidence>
<proteinExistence type="predicted"/>
<comment type="caution">
    <text evidence="3">The sequence shown here is derived from an EMBL/GenBank/DDBJ whole genome shotgun (WGS) entry which is preliminary data.</text>
</comment>
<keyword evidence="2" id="KW-0472">Membrane</keyword>
<evidence type="ECO:0000256" key="1">
    <source>
        <dbReference type="SAM" id="MobiDB-lite"/>
    </source>
</evidence>
<sequence>MIDTVKVKIFKTVSMIVAGIVIFMLGLSFGQLGHKGTNRPIKQVKTKVTKGTELNAGYIKQFLVAYYTKKDLGENRERYKPFMTDGLYNGTVSEENEPTNQTYKGYIVNYKFESAQIYINQTDKTAIVTVSYTNDLYKTKGSKKDAQLNFENKLTMKLSYTKVNNKYLINNMSTLLIADSSNSSDTGTLSYGTVVPGSDSSSNSTTEVDE</sequence>
<keyword evidence="2" id="KW-0812">Transmembrane</keyword>
<dbReference type="RefSeq" id="WP_193524058.1">
    <property type="nucleotide sequence ID" value="NZ_JABASA010000031.1"/>
</dbReference>
<reference evidence="3 4" key="1">
    <citation type="submission" date="2020-04" db="EMBL/GenBank/DDBJ databases">
        <title>MicrobeNet Type strains.</title>
        <authorList>
            <person name="Nicholson A.C."/>
        </authorList>
    </citation>
    <scope>NUCLEOTIDE SEQUENCE [LARGE SCALE GENOMIC DNA]</scope>
    <source>
        <strain evidence="3 4">DSM 22768</strain>
    </source>
</reference>
<gene>
    <name evidence="3" type="ORF">HHO37_10020</name>
</gene>
<protein>
    <recommendedName>
        <fullName evidence="5">Parvulin-like peptidyl-prolyl isomerase</fullName>
    </recommendedName>
</protein>
<keyword evidence="2" id="KW-1133">Transmembrane helix</keyword>
<organism evidence="3 4">
    <name type="scientific">Streptococcus ratti</name>
    <dbReference type="NCBI Taxonomy" id="1341"/>
    <lineage>
        <taxon>Bacteria</taxon>
        <taxon>Bacillati</taxon>
        <taxon>Bacillota</taxon>
        <taxon>Bacilli</taxon>
        <taxon>Lactobacillales</taxon>
        <taxon>Streptococcaceae</taxon>
        <taxon>Streptococcus</taxon>
    </lineage>
</organism>
<dbReference type="AlphaFoldDB" id="A0A7X9LFC8"/>
<dbReference type="Proteomes" id="UP000532121">
    <property type="component" value="Unassembled WGS sequence"/>
</dbReference>
<evidence type="ECO:0000313" key="4">
    <source>
        <dbReference type="Proteomes" id="UP000532121"/>
    </source>
</evidence>